<name>A0ABV1KZ20_9BACL</name>
<evidence type="ECO:0000313" key="1">
    <source>
        <dbReference type="EMBL" id="MEQ4485236.1"/>
    </source>
</evidence>
<proteinExistence type="predicted"/>
<accession>A0ABV1KZ20</accession>
<sequence>MSGETAPKRYDIVPVPVMTLFVATDAQKRISLSADVMTLFKLEPGHRVALGYVADERAIAIRQTLPVDLTAATVDKRGYLSARPFFNKTRLEAVGRRYNYATTQDDWLVFIAEEEAR</sequence>
<keyword evidence="2" id="KW-1185">Reference proteome</keyword>
<organism evidence="1 2">
    <name type="scientific">Cohnella silvisoli</name>
    <dbReference type="NCBI Taxonomy" id="2873699"/>
    <lineage>
        <taxon>Bacteria</taxon>
        <taxon>Bacillati</taxon>
        <taxon>Bacillota</taxon>
        <taxon>Bacilli</taxon>
        <taxon>Bacillales</taxon>
        <taxon>Paenibacillaceae</taxon>
        <taxon>Cohnella</taxon>
    </lineage>
</organism>
<comment type="caution">
    <text evidence="1">The sequence shown here is derived from an EMBL/GenBank/DDBJ whole genome shotgun (WGS) entry which is preliminary data.</text>
</comment>
<protein>
    <submittedName>
        <fullName evidence="1">Uncharacterized protein</fullName>
    </submittedName>
</protein>
<dbReference type="RefSeq" id="WP_232187331.1">
    <property type="nucleotide sequence ID" value="NZ_JAIOAP010000012.1"/>
</dbReference>
<evidence type="ECO:0000313" key="2">
    <source>
        <dbReference type="Proteomes" id="UP001493487"/>
    </source>
</evidence>
<gene>
    <name evidence="1" type="ORF">QJS35_22875</name>
</gene>
<dbReference type="Proteomes" id="UP001493487">
    <property type="component" value="Unassembled WGS sequence"/>
</dbReference>
<dbReference type="EMBL" id="JASKHM010000014">
    <property type="protein sequence ID" value="MEQ4485236.1"/>
    <property type="molecule type" value="Genomic_DNA"/>
</dbReference>
<reference evidence="1 2" key="1">
    <citation type="journal article" date="2023" name="Genome Announc.">
        <title>Pan-Genome Analyses of the Genus Cohnella and Proposal of the Novel Species Cohnella silvisoli sp. nov., Isolated from Forest Soil.</title>
        <authorList>
            <person name="Wang C."/>
            <person name="Mao L."/>
            <person name="Bao G."/>
            <person name="Zhu H."/>
        </authorList>
    </citation>
    <scope>NUCLEOTIDE SEQUENCE [LARGE SCALE GENOMIC DNA]</scope>
    <source>
        <strain evidence="1 2">NL03-T5-1</strain>
    </source>
</reference>